<evidence type="ECO:0000313" key="2">
    <source>
        <dbReference type="Proteomes" id="UP000290608"/>
    </source>
</evidence>
<protein>
    <recommendedName>
        <fullName evidence="3">Outer membrane protein with beta-barrel domain</fullName>
    </recommendedName>
</protein>
<sequence>MWIKNYVQIYLKKILTISIIGLFCNEFIAQTETKTNPKKFKSTFNQQKEFEVYANYGFFKTYKNTLSFYNNKMGISFTAGHTVQGLTLSSKLPDIQLMTEIVLTYDVKSNIQIYALGKYVDRPINNSGESQSYMNPLFEQSEFGMGIKASIDDLEFDIGPKLILDTRSLNSNNSFRINTKISKKF</sequence>
<dbReference type="Proteomes" id="UP000290608">
    <property type="component" value="Unassembled WGS sequence"/>
</dbReference>
<proteinExistence type="predicted"/>
<gene>
    <name evidence="1" type="ORF">DSL99_3832</name>
</gene>
<evidence type="ECO:0000313" key="1">
    <source>
        <dbReference type="EMBL" id="RXG23168.1"/>
    </source>
</evidence>
<dbReference type="EMBL" id="QOVL01000027">
    <property type="protein sequence ID" value="RXG23168.1"/>
    <property type="molecule type" value="Genomic_DNA"/>
</dbReference>
<name>A0A4Q0P9T8_9FLAO</name>
<comment type="caution">
    <text evidence="1">The sequence shown here is derived from an EMBL/GenBank/DDBJ whole genome shotgun (WGS) entry which is preliminary data.</text>
</comment>
<dbReference type="AlphaFoldDB" id="A0A4Q0P9T8"/>
<organism evidence="1 2">
    <name type="scientific">Leeuwenhoekiella marinoflava</name>
    <dbReference type="NCBI Taxonomy" id="988"/>
    <lineage>
        <taxon>Bacteria</taxon>
        <taxon>Pseudomonadati</taxon>
        <taxon>Bacteroidota</taxon>
        <taxon>Flavobacteriia</taxon>
        <taxon>Flavobacteriales</taxon>
        <taxon>Flavobacteriaceae</taxon>
        <taxon>Leeuwenhoekiella</taxon>
    </lineage>
</organism>
<dbReference type="RefSeq" id="WP_073100773.1">
    <property type="nucleotide sequence ID" value="NZ_QOVL01000027.1"/>
</dbReference>
<reference evidence="1 2" key="1">
    <citation type="submission" date="2018-07" db="EMBL/GenBank/DDBJ databases">
        <title>Leeuwenhoekiella genomics.</title>
        <authorList>
            <person name="Tahon G."/>
            <person name="Willems A."/>
        </authorList>
    </citation>
    <scope>NUCLEOTIDE SEQUENCE [LARGE SCALE GENOMIC DNA]</scope>
    <source>
        <strain evidence="1 2">LMG 1345</strain>
    </source>
</reference>
<accession>A0A4Q0P9T8</accession>
<evidence type="ECO:0008006" key="3">
    <source>
        <dbReference type="Google" id="ProtNLM"/>
    </source>
</evidence>